<feature type="domain" description="Peptidase S8/S53" evidence="9">
    <location>
        <begin position="162"/>
        <end position="385"/>
    </location>
</feature>
<feature type="signal peptide" evidence="8">
    <location>
        <begin position="1"/>
        <end position="26"/>
    </location>
</feature>
<dbReference type="InterPro" id="IPR022398">
    <property type="entry name" value="Peptidase_S8_His-AS"/>
</dbReference>
<name>A0A2G1XBM7_STRCJ</name>
<comment type="similarity">
    <text evidence="1 5 6">Belongs to the peptidase S8 family.</text>
</comment>
<evidence type="ECO:0000256" key="1">
    <source>
        <dbReference type="ARBA" id="ARBA00011073"/>
    </source>
</evidence>
<accession>A0A2G1XBM7</accession>
<evidence type="ECO:0000256" key="4">
    <source>
        <dbReference type="ARBA" id="ARBA00022825"/>
    </source>
</evidence>
<comment type="caution">
    <text evidence="11">The sequence shown here is derived from an EMBL/GenBank/DDBJ whole genome shotgun (WGS) entry which is preliminary data.</text>
</comment>
<keyword evidence="8" id="KW-0732">Signal</keyword>
<dbReference type="EMBL" id="NHZO01000161">
    <property type="protein sequence ID" value="PHQ48657.1"/>
    <property type="molecule type" value="Genomic_DNA"/>
</dbReference>
<dbReference type="FunFam" id="3.40.50.200:FF:000014">
    <property type="entry name" value="Proteinase K"/>
    <property type="match status" value="1"/>
</dbReference>
<dbReference type="GO" id="GO:0006508">
    <property type="term" value="P:proteolysis"/>
    <property type="evidence" value="ECO:0007669"/>
    <property type="project" value="UniProtKB-KW"/>
</dbReference>
<dbReference type="Proteomes" id="UP000222531">
    <property type="component" value="Unassembled WGS sequence"/>
</dbReference>
<dbReference type="SUPFAM" id="SSF52743">
    <property type="entry name" value="Subtilisin-like"/>
    <property type="match status" value="1"/>
</dbReference>
<dbReference type="InterPro" id="IPR023827">
    <property type="entry name" value="Peptidase_S8_Asp-AS"/>
</dbReference>
<dbReference type="RefSeq" id="WP_099201937.1">
    <property type="nucleotide sequence ID" value="NZ_JBIRXA010000001.1"/>
</dbReference>
<keyword evidence="3 5" id="KW-0378">Hydrolase</keyword>
<dbReference type="CDD" id="cd04077">
    <property type="entry name" value="Peptidases_S8_PCSK9_ProteinaseK_like"/>
    <property type="match status" value="1"/>
</dbReference>
<dbReference type="PROSITE" id="PS51892">
    <property type="entry name" value="SUBTILASE"/>
    <property type="match status" value="1"/>
</dbReference>
<dbReference type="PANTHER" id="PTHR43806">
    <property type="entry name" value="PEPTIDASE S8"/>
    <property type="match status" value="1"/>
</dbReference>
<dbReference type="Gene3D" id="3.40.50.200">
    <property type="entry name" value="Peptidase S8/S53 domain"/>
    <property type="match status" value="1"/>
</dbReference>
<dbReference type="InterPro" id="IPR037045">
    <property type="entry name" value="S8pro/Inhibitor_I9_sf"/>
</dbReference>
<evidence type="ECO:0000256" key="5">
    <source>
        <dbReference type="PROSITE-ProRule" id="PRU01240"/>
    </source>
</evidence>
<dbReference type="PROSITE" id="PS00136">
    <property type="entry name" value="SUBTILASE_ASP"/>
    <property type="match status" value="1"/>
</dbReference>
<gene>
    <name evidence="11" type="ORF">BLA24_28500</name>
</gene>
<dbReference type="InterPro" id="IPR050131">
    <property type="entry name" value="Peptidase_S8_subtilisin-like"/>
</dbReference>
<dbReference type="Pfam" id="PF00082">
    <property type="entry name" value="Peptidase_S8"/>
    <property type="match status" value="1"/>
</dbReference>
<evidence type="ECO:0000256" key="8">
    <source>
        <dbReference type="SAM" id="SignalP"/>
    </source>
</evidence>
<dbReference type="GO" id="GO:0005615">
    <property type="term" value="C:extracellular space"/>
    <property type="evidence" value="ECO:0007669"/>
    <property type="project" value="TreeGrafter"/>
</dbReference>
<evidence type="ECO:0000313" key="11">
    <source>
        <dbReference type="EMBL" id="PHQ48657.1"/>
    </source>
</evidence>
<dbReference type="OrthoDB" id="9798386at2"/>
<dbReference type="PRINTS" id="PR00723">
    <property type="entry name" value="SUBTILISIN"/>
</dbReference>
<evidence type="ECO:0000313" key="12">
    <source>
        <dbReference type="Proteomes" id="UP000222531"/>
    </source>
</evidence>
<evidence type="ECO:0000256" key="6">
    <source>
        <dbReference type="RuleBase" id="RU003355"/>
    </source>
</evidence>
<feature type="active site" description="Charge relay system" evidence="5">
    <location>
        <position position="200"/>
    </location>
</feature>
<keyword evidence="12" id="KW-1185">Reference proteome</keyword>
<sequence>MKPPRYRLCAAALMLALPLAAAPAVAAEPAPGPDSTARLAPLRQTSGQPVPGHYIVTLRKGSSPRTLTSRLGVVPDFVYTHALTGFAATLTPEQLEAVRGASDVEAVEEDAVYSQADEDDAPATRTRAPTQSWGLDRVDQHRLPLDGQFSEAATGEGGTAYIVDTGIDYGHPEFGGRARNGTDLVTSGGDGKDCPSGSGHGTHVAGVVGGATYGVARKATLVSVRVLDCTGRTTAARVAAAFEYVAANAPAASVVNASLSGPPSRAIDTAVGNVAAKGVLPVVAAGNNNDSACDHSPSGALAALAVGATNQRDQMTDFSNSGPCARILAPGEDIVSAAPGGGTATKSGTSQASPYVTGVATLYKARTPSATSDAVIKWLVEQSTKDVVTDLKAGTPNRLLFTGGL</sequence>
<dbReference type="PROSITE" id="PS00137">
    <property type="entry name" value="SUBTILASE_HIS"/>
    <property type="match status" value="1"/>
</dbReference>
<feature type="chain" id="PRO_5044380831" evidence="8">
    <location>
        <begin position="27"/>
        <end position="405"/>
    </location>
</feature>
<dbReference type="Gene3D" id="3.30.70.80">
    <property type="entry name" value="Peptidase S8 propeptide/proteinase inhibitor I9"/>
    <property type="match status" value="1"/>
</dbReference>
<dbReference type="PANTHER" id="PTHR43806:SF11">
    <property type="entry name" value="CEREVISIN-RELATED"/>
    <property type="match status" value="1"/>
</dbReference>
<feature type="active site" description="Charge relay system" evidence="5">
    <location>
        <position position="164"/>
    </location>
</feature>
<dbReference type="InterPro" id="IPR036852">
    <property type="entry name" value="Peptidase_S8/S53_dom_sf"/>
</dbReference>
<evidence type="ECO:0000256" key="3">
    <source>
        <dbReference type="ARBA" id="ARBA00022801"/>
    </source>
</evidence>
<organism evidence="11 12">
    <name type="scientific">Streptomyces cinnamoneus</name>
    <name type="common">Streptoverticillium cinnamoneum</name>
    <dbReference type="NCBI Taxonomy" id="53446"/>
    <lineage>
        <taxon>Bacteria</taxon>
        <taxon>Bacillati</taxon>
        <taxon>Actinomycetota</taxon>
        <taxon>Actinomycetes</taxon>
        <taxon>Kitasatosporales</taxon>
        <taxon>Streptomycetaceae</taxon>
        <taxon>Streptomyces</taxon>
        <taxon>Streptomyces cinnamoneus group</taxon>
    </lineage>
</organism>
<dbReference type="InterPro" id="IPR010259">
    <property type="entry name" value="S8pro/Inhibitor_I9"/>
</dbReference>
<dbReference type="GO" id="GO:0004252">
    <property type="term" value="F:serine-type endopeptidase activity"/>
    <property type="evidence" value="ECO:0007669"/>
    <property type="project" value="UniProtKB-UniRule"/>
</dbReference>
<dbReference type="SUPFAM" id="SSF54897">
    <property type="entry name" value="Protease propeptides/inhibitors"/>
    <property type="match status" value="1"/>
</dbReference>
<feature type="domain" description="Inhibitor I9" evidence="10">
    <location>
        <begin position="78"/>
        <end position="114"/>
    </location>
</feature>
<feature type="active site" description="Charge relay system" evidence="5">
    <location>
        <position position="350"/>
    </location>
</feature>
<evidence type="ECO:0000256" key="2">
    <source>
        <dbReference type="ARBA" id="ARBA00022670"/>
    </source>
</evidence>
<dbReference type="InterPro" id="IPR000209">
    <property type="entry name" value="Peptidase_S8/S53_dom"/>
</dbReference>
<dbReference type="AlphaFoldDB" id="A0A2G1XBM7"/>
<evidence type="ECO:0000256" key="7">
    <source>
        <dbReference type="SAM" id="MobiDB-lite"/>
    </source>
</evidence>
<dbReference type="InterPro" id="IPR015500">
    <property type="entry name" value="Peptidase_S8_subtilisin-rel"/>
</dbReference>
<dbReference type="PROSITE" id="PS00138">
    <property type="entry name" value="SUBTILASE_SER"/>
    <property type="match status" value="1"/>
</dbReference>
<dbReference type="InterPro" id="IPR023828">
    <property type="entry name" value="Peptidase_S8_Ser-AS"/>
</dbReference>
<protein>
    <submittedName>
        <fullName evidence="11">Peptidase S8</fullName>
    </submittedName>
</protein>
<reference evidence="11 12" key="1">
    <citation type="journal article" date="2017" name="Biochemistry">
        <title>Identification of the Biosynthetic Pathway for the Antibiotic Bicyclomycin.</title>
        <authorList>
            <person name="Patteson J."/>
            <person name="Cai W."/>
            <person name="Johnson R.A."/>
            <person name="Santa Maria K."/>
            <person name="Li B."/>
        </authorList>
    </citation>
    <scope>NUCLEOTIDE SEQUENCE [LARGE SCALE GENOMIC DNA]</scope>
    <source>
        <strain evidence="11 12">ATCC 21532</strain>
    </source>
</reference>
<dbReference type="Pfam" id="PF05922">
    <property type="entry name" value="Inhibitor_I9"/>
    <property type="match status" value="1"/>
</dbReference>
<keyword evidence="4 5" id="KW-0720">Serine protease</keyword>
<feature type="region of interest" description="Disordered" evidence="7">
    <location>
        <begin position="26"/>
        <end position="46"/>
    </location>
</feature>
<proteinExistence type="inferred from homology"/>
<evidence type="ECO:0000259" key="9">
    <source>
        <dbReference type="Pfam" id="PF00082"/>
    </source>
</evidence>
<dbReference type="InterPro" id="IPR034193">
    <property type="entry name" value="PCSK9_ProteinaseK-like"/>
</dbReference>
<evidence type="ECO:0000259" key="10">
    <source>
        <dbReference type="Pfam" id="PF05922"/>
    </source>
</evidence>
<keyword evidence="2 5" id="KW-0645">Protease</keyword>